<proteinExistence type="predicted"/>
<evidence type="ECO:0000256" key="1">
    <source>
        <dbReference type="SAM" id="MobiDB-lite"/>
    </source>
</evidence>
<comment type="caution">
    <text evidence="2">The sequence shown here is derived from an EMBL/GenBank/DDBJ whole genome shotgun (WGS) entry which is preliminary data.</text>
</comment>
<protein>
    <submittedName>
        <fullName evidence="2">Uncharacterized protein</fullName>
    </submittedName>
</protein>
<dbReference type="Proteomes" id="UP000886523">
    <property type="component" value="Unassembled WGS sequence"/>
</dbReference>
<reference evidence="2" key="1">
    <citation type="journal article" date="2020" name="Nat. Commun.">
        <title>Large-scale genome sequencing of mycorrhizal fungi provides insights into the early evolution of symbiotic traits.</title>
        <authorList>
            <person name="Miyauchi S."/>
            <person name="Kiss E."/>
            <person name="Kuo A."/>
            <person name="Drula E."/>
            <person name="Kohler A."/>
            <person name="Sanchez-Garcia M."/>
            <person name="Morin E."/>
            <person name="Andreopoulos B."/>
            <person name="Barry K.W."/>
            <person name="Bonito G."/>
            <person name="Buee M."/>
            <person name="Carver A."/>
            <person name="Chen C."/>
            <person name="Cichocki N."/>
            <person name="Clum A."/>
            <person name="Culley D."/>
            <person name="Crous P.W."/>
            <person name="Fauchery L."/>
            <person name="Girlanda M."/>
            <person name="Hayes R.D."/>
            <person name="Keri Z."/>
            <person name="LaButti K."/>
            <person name="Lipzen A."/>
            <person name="Lombard V."/>
            <person name="Magnuson J."/>
            <person name="Maillard F."/>
            <person name="Murat C."/>
            <person name="Nolan M."/>
            <person name="Ohm R.A."/>
            <person name="Pangilinan J."/>
            <person name="Pereira M.F."/>
            <person name="Perotto S."/>
            <person name="Peter M."/>
            <person name="Pfister S."/>
            <person name="Riley R."/>
            <person name="Sitrit Y."/>
            <person name="Stielow J.B."/>
            <person name="Szollosi G."/>
            <person name="Zifcakova L."/>
            <person name="Stursova M."/>
            <person name="Spatafora J.W."/>
            <person name="Tedersoo L."/>
            <person name="Vaario L.M."/>
            <person name="Yamada A."/>
            <person name="Yan M."/>
            <person name="Wang P."/>
            <person name="Xu J."/>
            <person name="Bruns T."/>
            <person name="Baldrian P."/>
            <person name="Vilgalys R."/>
            <person name="Dunand C."/>
            <person name="Henrissat B."/>
            <person name="Grigoriev I.V."/>
            <person name="Hibbett D."/>
            <person name="Nagy L.G."/>
            <person name="Martin F.M."/>
        </authorList>
    </citation>
    <scope>NUCLEOTIDE SEQUENCE</scope>
    <source>
        <strain evidence="2">UP504</strain>
    </source>
</reference>
<dbReference type="AlphaFoldDB" id="A0A9P6E2Q5"/>
<dbReference type="EMBL" id="MU128910">
    <property type="protein sequence ID" value="KAF9520795.1"/>
    <property type="molecule type" value="Genomic_DNA"/>
</dbReference>
<feature type="region of interest" description="Disordered" evidence="1">
    <location>
        <begin position="176"/>
        <end position="201"/>
    </location>
</feature>
<evidence type="ECO:0000313" key="2">
    <source>
        <dbReference type="EMBL" id="KAF9520795.1"/>
    </source>
</evidence>
<feature type="region of interest" description="Disordered" evidence="1">
    <location>
        <begin position="127"/>
        <end position="148"/>
    </location>
</feature>
<feature type="compositionally biased region" description="Polar residues" evidence="1">
    <location>
        <begin position="127"/>
        <end position="146"/>
    </location>
</feature>
<gene>
    <name evidence="2" type="ORF">BS47DRAFT_1386971</name>
</gene>
<sequence>MSNISECWNAEASAYEGVPSQLRGANVAITLAHARMMLSSLLILDDSSFVYPKKLVRTPDRTTRRRYGFGEANVRKRGREKLKKKQGKLRTTDRSKYSATLLMALCPRRERHGWGQRNVEAQALVSAQDTGSRLGSQTSSLYPSRNSGERENRILAGYQQIRVVNFALIIRVHRPDRETESISRGNHEPERRRNPEPEGCQKRIELRVGKRNAKSQIENPDDVDWRSKSELRGIGSNGERVMILTIH</sequence>
<accession>A0A9P6E2Q5</accession>
<name>A0A9P6E2Q5_9AGAM</name>
<organism evidence="2 3">
    <name type="scientific">Hydnum rufescens UP504</name>
    <dbReference type="NCBI Taxonomy" id="1448309"/>
    <lineage>
        <taxon>Eukaryota</taxon>
        <taxon>Fungi</taxon>
        <taxon>Dikarya</taxon>
        <taxon>Basidiomycota</taxon>
        <taxon>Agaricomycotina</taxon>
        <taxon>Agaricomycetes</taxon>
        <taxon>Cantharellales</taxon>
        <taxon>Hydnaceae</taxon>
        <taxon>Hydnum</taxon>
    </lineage>
</organism>
<keyword evidence="3" id="KW-1185">Reference proteome</keyword>
<evidence type="ECO:0000313" key="3">
    <source>
        <dbReference type="Proteomes" id="UP000886523"/>
    </source>
</evidence>